<comment type="pathway">
    <text evidence="2 16">Amino-acid biosynthesis; L-threonine biosynthesis; L-threonine from L-aspartate: step 3/5.</text>
</comment>
<dbReference type="InterPro" id="IPR005106">
    <property type="entry name" value="Asp/hSer_DH_NAD-bd"/>
</dbReference>
<evidence type="ECO:0000256" key="12">
    <source>
        <dbReference type="ARBA" id="ARBA00023167"/>
    </source>
</evidence>
<keyword evidence="12 16" id="KW-0486">Methionine biosynthesis</keyword>
<dbReference type="GO" id="GO:0009086">
    <property type="term" value="P:methionine biosynthetic process"/>
    <property type="evidence" value="ECO:0007669"/>
    <property type="project" value="UniProtKB-KW"/>
</dbReference>
<dbReference type="Gene3D" id="3.30.70.260">
    <property type="match status" value="1"/>
</dbReference>
<evidence type="ECO:0000313" key="20">
    <source>
        <dbReference type="Proteomes" id="UP000886847"/>
    </source>
</evidence>
<evidence type="ECO:0000256" key="16">
    <source>
        <dbReference type="RuleBase" id="RU000579"/>
    </source>
</evidence>
<evidence type="ECO:0000256" key="13">
    <source>
        <dbReference type="ARBA" id="ARBA00048841"/>
    </source>
</evidence>
<dbReference type="InterPro" id="IPR016204">
    <property type="entry name" value="HDH"/>
</dbReference>
<dbReference type="Gene3D" id="3.30.360.10">
    <property type="entry name" value="Dihydrodipicolinate Reductase, domain 2"/>
    <property type="match status" value="1"/>
</dbReference>
<dbReference type="InterPro" id="IPR045865">
    <property type="entry name" value="ACT-like_dom_sf"/>
</dbReference>
<evidence type="ECO:0000259" key="18">
    <source>
        <dbReference type="PROSITE" id="PS51671"/>
    </source>
</evidence>
<dbReference type="SUPFAM" id="SSF55347">
    <property type="entry name" value="Glyceraldehyde-3-phosphate dehydrogenase-like, C-terminal domain"/>
    <property type="match status" value="1"/>
</dbReference>
<comment type="pathway">
    <text evidence="3 16">Amino-acid biosynthesis; L-methionine biosynthesis via de novo pathway; L-homoserine from L-aspartate: step 3/3.</text>
</comment>
<dbReference type="EMBL" id="DXEW01000029">
    <property type="protein sequence ID" value="HIX50858.1"/>
    <property type="molecule type" value="Genomic_DNA"/>
</dbReference>
<evidence type="ECO:0000256" key="2">
    <source>
        <dbReference type="ARBA" id="ARBA00005056"/>
    </source>
</evidence>
<dbReference type="AlphaFoldDB" id="A0A9D2AUY8"/>
<feature type="binding site" evidence="15">
    <location>
        <begin position="9"/>
        <end position="16"/>
    </location>
    <ligand>
        <name>NADP(+)</name>
        <dbReference type="ChEBI" id="CHEBI:58349"/>
    </ligand>
</feature>
<comment type="catalytic activity">
    <reaction evidence="13">
        <text>L-homoserine + NADP(+) = L-aspartate 4-semialdehyde + NADPH + H(+)</text>
        <dbReference type="Rhea" id="RHEA:15761"/>
        <dbReference type="ChEBI" id="CHEBI:15378"/>
        <dbReference type="ChEBI" id="CHEBI:57476"/>
        <dbReference type="ChEBI" id="CHEBI:57783"/>
        <dbReference type="ChEBI" id="CHEBI:58349"/>
        <dbReference type="ChEBI" id="CHEBI:537519"/>
        <dbReference type="EC" id="1.1.1.3"/>
    </reaction>
    <physiologicalReaction direction="right-to-left" evidence="13">
        <dbReference type="Rhea" id="RHEA:15763"/>
    </physiologicalReaction>
</comment>
<dbReference type="PROSITE" id="PS51671">
    <property type="entry name" value="ACT"/>
    <property type="match status" value="1"/>
</dbReference>
<dbReference type="Pfam" id="PF00742">
    <property type="entry name" value="Homoserine_dh"/>
    <property type="match status" value="1"/>
</dbReference>
<name>A0A9D2AUY8_9FIRM</name>
<dbReference type="InterPro" id="IPR001342">
    <property type="entry name" value="HDH_cat"/>
</dbReference>
<dbReference type="GO" id="GO:0009088">
    <property type="term" value="P:threonine biosynthetic process"/>
    <property type="evidence" value="ECO:0007669"/>
    <property type="project" value="UniProtKB-KW"/>
</dbReference>
<proteinExistence type="inferred from homology"/>
<feature type="active site" description="Proton donor" evidence="14">
    <location>
        <position position="205"/>
    </location>
</feature>
<dbReference type="InterPro" id="IPR002912">
    <property type="entry name" value="ACT_dom"/>
</dbReference>
<keyword evidence="8 16" id="KW-0791">Threonine biosynthesis</keyword>
<feature type="binding site" evidence="15">
    <location>
        <position position="190"/>
    </location>
    <ligand>
        <name>L-homoserine</name>
        <dbReference type="ChEBI" id="CHEBI:57476"/>
    </ligand>
</feature>
<dbReference type="PROSITE" id="PS01042">
    <property type="entry name" value="HOMOSER_DHGENASE"/>
    <property type="match status" value="1"/>
</dbReference>
<protein>
    <recommendedName>
        <fullName evidence="6 16">Homoserine dehydrogenase</fullName>
        <ecNumber evidence="5 16">1.1.1.3</ecNumber>
    </recommendedName>
</protein>
<evidence type="ECO:0000256" key="3">
    <source>
        <dbReference type="ARBA" id="ARBA00005062"/>
    </source>
</evidence>
<keyword evidence="11" id="KW-0915">Sodium</keyword>
<dbReference type="InterPro" id="IPR036291">
    <property type="entry name" value="NAD(P)-bd_dom_sf"/>
</dbReference>
<comment type="cofactor">
    <cofactor evidence="1">
        <name>a metal cation</name>
        <dbReference type="ChEBI" id="CHEBI:25213"/>
    </cofactor>
</comment>
<comment type="caution">
    <text evidence="19">The sequence shown here is derived from an EMBL/GenBank/DDBJ whole genome shotgun (WGS) entry which is preliminary data.</text>
</comment>
<dbReference type="Proteomes" id="UP000886847">
    <property type="component" value="Unassembled WGS sequence"/>
</dbReference>
<evidence type="ECO:0000256" key="10">
    <source>
        <dbReference type="ARBA" id="ARBA00023002"/>
    </source>
</evidence>
<dbReference type="PANTHER" id="PTHR43331">
    <property type="entry name" value="HOMOSERINE DEHYDROGENASE"/>
    <property type="match status" value="1"/>
</dbReference>
<keyword evidence="9 15" id="KW-0521">NADP</keyword>
<dbReference type="PIRSF" id="PIRSF000098">
    <property type="entry name" value="Homoser_dehydrog"/>
    <property type="match status" value="1"/>
</dbReference>
<organism evidence="19 20">
    <name type="scientific">Candidatus Borkfalkia faecavium</name>
    <dbReference type="NCBI Taxonomy" id="2838508"/>
    <lineage>
        <taxon>Bacteria</taxon>
        <taxon>Bacillati</taxon>
        <taxon>Bacillota</taxon>
        <taxon>Clostridia</taxon>
        <taxon>Christensenellales</taxon>
        <taxon>Christensenellaceae</taxon>
        <taxon>Candidatus Borkfalkia</taxon>
    </lineage>
</organism>
<dbReference type="NCBIfam" id="NF004976">
    <property type="entry name" value="PRK06349.1"/>
    <property type="match status" value="1"/>
</dbReference>
<gene>
    <name evidence="19" type="ORF">H9851_06225</name>
</gene>
<feature type="binding site" evidence="15">
    <location>
        <position position="105"/>
    </location>
    <ligand>
        <name>NADPH</name>
        <dbReference type="ChEBI" id="CHEBI:57783"/>
    </ligand>
</feature>
<dbReference type="CDD" id="cd04881">
    <property type="entry name" value="ACT_HSDH-Hom"/>
    <property type="match status" value="1"/>
</dbReference>
<evidence type="ECO:0000256" key="14">
    <source>
        <dbReference type="PIRSR" id="PIRSR000098-1"/>
    </source>
</evidence>
<accession>A0A9D2AUY8</accession>
<dbReference type="PANTHER" id="PTHR43331:SF1">
    <property type="entry name" value="HOMOSERINE DEHYDROGENASE"/>
    <property type="match status" value="1"/>
</dbReference>
<dbReference type="GO" id="GO:0004412">
    <property type="term" value="F:homoserine dehydrogenase activity"/>
    <property type="evidence" value="ECO:0007669"/>
    <property type="project" value="UniProtKB-EC"/>
</dbReference>
<evidence type="ECO:0000256" key="6">
    <source>
        <dbReference type="ARBA" id="ARBA00013376"/>
    </source>
</evidence>
<evidence type="ECO:0000256" key="4">
    <source>
        <dbReference type="ARBA" id="ARBA00006753"/>
    </source>
</evidence>
<sequence>MKTIGVAILGLGVVGGGTYKILTEHRDFYRRTQNVDISVESVLEINRERALALGIEESKISDNIAEVVSNPNVDIVVEVIGGVEPAKSFVLAALHSGKTVVTSNKELFCKYWYELEKVARRTNAGLYFEASCVGGVPIIRTLIDGMQANVVHSLTGIINGTTNYILTRMTREGLGFDEVLREAQALGYAEKDPTADVDGFDAAYKLSILASLAFHTKVPLEKVYREGIRGISSLDIAYGEELGYVLKLLAIGKNDGGGKVEVRVHPAFIRKDHPLASVNDSFNAVFLQGDSVGDVMLYGRGAGALPTGSAIVSDIIYAATHGEHKYATFKNTQLPEKGVRFVTDFNSRYYIRFTAHDRAGVLAKVAGVFAKYNISIVDFIQKGEDIDRAQREESGDNIPVILITHTTSEFSVRRAVSRIAALEDIVKVNSVIRVEN</sequence>
<dbReference type="SUPFAM" id="SSF51735">
    <property type="entry name" value="NAD(P)-binding Rossmann-fold domains"/>
    <property type="match status" value="1"/>
</dbReference>
<keyword evidence="10 16" id="KW-0560">Oxidoreductase</keyword>
<dbReference type="Pfam" id="PF01842">
    <property type="entry name" value="ACT"/>
    <property type="match status" value="1"/>
</dbReference>
<reference evidence="19" key="1">
    <citation type="journal article" date="2021" name="PeerJ">
        <title>Extensive microbial diversity within the chicken gut microbiome revealed by metagenomics and culture.</title>
        <authorList>
            <person name="Gilroy R."/>
            <person name="Ravi A."/>
            <person name="Getino M."/>
            <person name="Pursley I."/>
            <person name="Horton D.L."/>
            <person name="Alikhan N.F."/>
            <person name="Baker D."/>
            <person name="Gharbi K."/>
            <person name="Hall N."/>
            <person name="Watson M."/>
            <person name="Adriaenssens E.M."/>
            <person name="Foster-Nyarko E."/>
            <person name="Jarju S."/>
            <person name="Secka A."/>
            <person name="Antonio M."/>
            <person name="Oren A."/>
            <person name="Chaudhuri R.R."/>
            <person name="La Ragione R."/>
            <person name="Hildebrand F."/>
            <person name="Pallen M.J."/>
        </authorList>
    </citation>
    <scope>NUCLEOTIDE SEQUENCE</scope>
    <source>
        <strain evidence="19">2189</strain>
    </source>
</reference>
<evidence type="ECO:0000256" key="11">
    <source>
        <dbReference type="ARBA" id="ARBA00023053"/>
    </source>
</evidence>
<dbReference type="GO" id="GO:0050661">
    <property type="term" value="F:NADP binding"/>
    <property type="evidence" value="ECO:0007669"/>
    <property type="project" value="InterPro"/>
</dbReference>
<feature type="domain" description="ACT" evidence="18">
    <location>
        <begin position="350"/>
        <end position="433"/>
    </location>
</feature>
<reference evidence="19" key="2">
    <citation type="submission" date="2021-04" db="EMBL/GenBank/DDBJ databases">
        <authorList>
            <person name="Gilroy R."/>
        </authorList>
    </citation>
    <scope>NUCLEOTIDE SEQUENCE</scope>
    <source>
        <strain evidence="19">2189</strain>
    </source>
</reference>
<evidence type="ECO:0000256" key="5">
    <source>
        <dbReference type="ARBA" id="ARBA00013213"/>
    </source>
</evidence>
<evidence type="ECO:0000256" key="1">
    <source>
        <dbReference type="ARBA" id="ARBA00001920"/>
    </source>
</evidence>
<evidence type="ECO:0000256" key="8">
    <source>
        <dbReference type="ARBA" id="ARBA00022697"/>
    </source>
</evidence>
<dbReference type="Gene3D" id="3.40.50.720">
    <property type="entry name" value="NAD(P)-binding Rossmann-like Domain"/>
    <property type="match status" value="1"/>
</dbReference>
<dbReference type="FunFam" id="3.30.360.10:FF:000005">
    <property type="entry name" value="Homoserine dehydrogenase"/>
    <property type="match status" value="1"/>
</dbReference>
<dbReference type="EC" id="1.1.1.3" evidence="5 16"/>
<dbReference type="Pfam" id="PF03447">
    <property type="entry name" value="NAD_binding_3"/>
    <property type="match status" value="1"/>
</dbReference>
<evidence type="ECO:0000256" key="9">
    <source>
        <dbReference type="ARBA" id="ARBA00022857"/>
    </source>
</evidence>
<evidence type="ECO:0000256" key="15">
    <source>
        <dbReference type="PIRSR" id="PIRSR000098-2"/>
    </source>
</evidence>
<evidence type="ECO:0000313" key="19">
    <source>
        <dbReference type="EMBL" id="HIX50858.1"/>
    </source>
</evidence>
<dbReference type="SUPFAM" id="SSF55021">
    <property type="entry name" value="ACT-like"/>
    <property type="match status" value="1"/>
</dbReference>
<evidence type="ECO:0000256" key="17">
    <source>
        <dbReference type="RuleBase" id="RU004171"/>
    </source>
</evidence>
<dbReference type="InterPro" id="IPR019811">
    <property type="entry name" value="HDH_CS"/>
</dbReference>
<comment type="similarity">
    <text evidence="4 17">Belongs to the homoserine dehydrogenase family.</text>
</comment>
<evidence type="ECO:0000256" key="7">
    <source>
        <dbReference type="ARBA" id="ARBA00022605"/>
    </source>
</evidence>
<keyword evidence="7 16" id="KW-0028">Amino-acid biosynthesis</keyword>